<dbReference type="RefSeq" id="WP_002527503.1">
    <property type="nucleotide sequence ID" value="NZ_AP024747.1"/>
</dbReference>
<protein>
    <recommendedName>
        <fullName evidence="2">AMP-dependent synthetase/ligase domain-containing protein</fullName>
    </recommendedName>
</protein>
<dbReference type="InterPro" id="IPR000873">
    <property type="entry name" value="AMP-dep_synth/lig_dom"/>
</dbReference>
<proteinExistence type="predicted"/>
<dbReference type="Gene3D" id="3.40.50.12780">
    <property type="entry name" value="N-terminal domain of ligase-like"/>
    <property type="match status" value="1"/>
</dbReference>
<dbReference type="GeneID" id="92881992"/>
<dbReference type="GO" id="GO:0006085">
    <property type="term" value="P:acetyl-CoA biosynthetic process"/>
    <property type="evidence" value="ECO:0007669"/>
    <property type="project" value="TreeGrafter"/>
</dbReference>
<dbReference type="Pfam" id="PF00501">
    <property type="entry name" value="AMP-binding"/>
    <property type="match status" value="1"/>
</dbReference>
<dbReference type="PANTHER" id="PTHR24095">
    <property type="entry name" value="ACETYL-COENZYME A SYNTHETASE"/>
    <property type="match status" value="1"/>
</dbReference>
<evidence type="ECO:0000259" key="2">
    <source>
        <dbReference type="Pfam" id="PF00501"/>
    </source>
</evidence>
<gene>
    <name evidence="3" type="ORF">KB1_14070</name>
</gene>
<sequence>MANVLKAMGVRKGDVVATYLSRILEISFVMLACVKSGAVHSVVFAGH</sequence>
<evidence type="ECO:0000256" key="1">
    <source>
        <dbReference type="ARBA" id="ARBA00022990"/>
    </source>
</evidence>
<dbReference type="GO" id="GO:0003987">
    <property type="term" value="F:acetate-CoA ligase activity"/>
    <property type="evidence" value="ECO:0007669"/>
    <property type="project" value="TreeGrafter"/>
</dbReference>
<feature type="domain" description="AMP-dependent synthetase/ligase" evidence="2">
    <location>
        <begin position="1"/>
        <end position="46"/>
    </location>
</feature>
<dbReference type="SUPFAM" id="SSF56801">
    <property type="entry name" value="Acetyl-CoA synthetase-like"/>
    <property type="match status" value="1"/>
</dbReference>
<dbReference type="AlphaFoldDB" id="A0AAD1NV39"/>
<accession>A0AAD1NV39</accession>
<dbReference type="Proteomes" id="UP000825072">
    <property type="component" value="Chromosome 1"/>
</dbReference>
<evidence type="ECO:0000313" key="4">
    <source>
        <dbReference type="Proteomes" id="UP000825072"/>
    </source>
</evidence>
<dbReference type="InterPro" id="IPR042099">
    <property type="entry name" value="ANL_N_sf"/>
</dbReference>
<reference evidence="3" key="1">
    <citation type="submission" date="2021-06" db="EMBL/GenBank/DDBJ databases">
        <title>Genome sequence of Cutibacterium modestum strain KB17-24694.</title>
        <authorList>
            <person name="Dekio I."/>
            <person name="Asahina A."/>
            <person name="Nishida M."/>
        </authorList>
    </citation>
    <scope>NUCLEOTIDE SEQUENCE</scope>
    <source>
        <strain evidence="3">KB17-24694</strain>
    </source>
</reference>
<evidence type="ECO:0000313" key="3">
    <source>
        <dbReference type="EMBL" id="BCY25417.1"/>
    </source>
</evidence>
<dbReference type="EMBL" id="AP024747">
    <property type="protein sequence ID" value="BCY25417.1"/>
    <property type="molecule type" value="Genomic_DNA"/>
</dbReference>
<organism evidence="3 4">
    <name type="scientific">Cutibacterium modestum</name>
    <dbReference type="NCBI Taxonomy" id="2559073"/>
    <lineage>
        <taxon>Bacteria</taxon>
        <taxon>Bacillati</taxon>
        <taxon>Actinomycetota</taxon>
        <taxon>Actinomycetes</taxon>
        <taxon>Propionibacteriales</taxon>
        <taxon>Propionibacteriaceae</taxon>
        <taxon>Cutibacterium</taxon>
    </lineage>
</organism>
<name>A0AAD1NV39_9ACTN</name>
<keyword evidence="1" id="KW-0007">Acetylation</keyword>
<dbReference type="PANTHER" id="PTHR24095:SF14">
    <property type="entry name" value="ACETYL-COENZYME A SYNTHETASE 1"/>
    <property type="match status" value="1"/>
</dbReference>